<dbReference type="Proteomes" id="UP000654075">
    <property type="component" value="Unassembled WGS sequence"/>
</dbReference>
<sequence>QSCMGSTKMTRACGRGPQPIACSFSAWHAWSECSATCGEGRRTRSRRIDVEAKSGGEPCLGATTATETCTLLPCKATGCQVSAWTDWGGCQESDAVGAETGHLQQFRHRRIISAPGPGGSPCPPGLQETAGCPRPQAQDCFISGWSLWSACDKICGGGQKMRRRELKEPSSSGGSCGNHSLESIQPCNTGPCATSEPSDCALSSWSDWSDCPARCGEGSKKRSRKVLQLASAEGKACEGPLQELAPCLLQHCNMVDCRWADWADWSDCSCECGGGTKRRSRAVAEAPRNGGARCLPQAMEEAFPCNTQLCGVGCVDGRWSAWGAWTSCSATCSSSFRSRSRNLDVQPSSCGSPASGPRDQYDVCSHLPPCLEDVDCALAPWGDWSQTVPGSNPGPPLFIP</sequence>
<evidence type="ECO:0000313" key="6">
    <source>
        <dbReference type="Proteomes" id="UP000654075"/>
    </source>
</evidence>
<organism evidence="5 6">
    <name type="scientific">Polarella glacialis</name>
    <name type="common">Dinoflagellate</name>
    <dbReference type="NCBI Taxonomy" id="89957"/>
    <lineage>
        <taxon>Eukaryota</taxon>
        <taxon>Sar</taxon>
        <taxon>Alveolata</taxon>
        <taxon>Dinophyceae</taxon>
        <taxon>Suessiales</taxon>
        <taxon>Suessiaceae</taxon>
        <taxon>Polarella</taxon>
    </lineage>
</organism>
<dbReference type="PROSITE" id="PS50092">
    <property type="entry name" value="TSP1"/>
    <property type="match status" value="6"/>
</dbReference>
<reference evidence="5" key="1">
    <citation type="submission" date="2021-02" db="EMBL/GenBank/DDBJ databases">
        <authorList>
            <person name="Dougan E. K."/>
            <person name="Rhodes N."/>
            <person name="Thang M."/>
            <person name="Chan C."/>
        </authorList>
    </citation>
    <scope>NUCLEOTIDE SEQUENCE</scope>
</reference>
<comment type="caution">
    <text evidence="5">The sequence shown here is derived from an EMBL/GenBank/DDBJ whole genome shotgun (WGS) entry which is preliminary data.</text>
</comment>
<gene>
    <name evidence="5" type="ORF">PGLA1383_LOCUS43947</name>
</gene>
<feature type="domain" description="Spondin-like TSP1" evidence="4">
    <location>
        <begin position="200"/>
        <end position="252"/>
    </location>
</feature>
<dbReference type="OMA" id="EHENCSA"/>
<name>A0A813GLK6_POLGL</name>
<dbReference type="Pfam" id="PF19028">
    <property type="entry name" value="TSP1_spondin"/>
    <property type="match status" value="3"/>
</dbReference>
<feature type="domain" description="Spondin-like TSP1" evidence="4">
    <location>
        <begin position="22"/>
        <end position="74"/>
    </location>
</feature>
<dbReference type="SUPFAM" id="SSF82895">
    <property type="entry name" value="TSP-1 type 1 repeat"/>
    <property type="match status" value="6"/>
</dbReference>
<dbReference type="FunFam" id="2.20.100.10:FF:000019">
    <property type="entry name" value="Thrombospondin type 1 domain containing 7A"/>
    <property type="match status" value="1"/>
</dbReference>
<keyword evidence="1" id="KW-0732">Signal</keyword>
<feature type="domain" description="Spondin-like TSP1" evidence="4">
    <location>
        <begin position="257"/>
        <end position="310"/>
    </location>
</feature>
<dbReference type="EMBL" id="CAJNNV010029105">
    <property type="protein sequence ID" value="CAE8627102.1"/>
    <property type="molecule type" value="Genomic_DNA"/>
</dbReference>
<dbReference type="AlphaFoldDB" id="A0A813GLK6"/>
<dbReference type="PANTHER" id="PTHR11311">
    <property type="entry name" value="SPONDIN"/>
    <property type="match status" value="1"/>
</dbReference>
<dbReference type="InterPro" id="IPR044004">
    <property type="entry name" value="TSP1_spondin_dom"/>
</dbReference>
<dbReference type="SMART" id="SM00209">
    <property type="entry name" value="TSP1"/>
    <property type="match status" value="6"/>
</dbReference>
<dbReference type="PANTHER" id="PTHR11311:SF15">
    <property type="entry name" value="SPONDIN-2"/>
    <property type="match status" value="1"/>
</dbReference>
<feature type="non-terminal residue" evidence="5">
    <location>
        <position position="400"/>
    </location>
</feature>
<evidence type="ECO:0000256" key="2">
    <source>
        <dbReference type="ARBA" id="ARBA00023157"/>
    </source>
</evidence>
<dbReference type="InterPro" id="IPR000884">
    <property type="entry name" value="TSP1_rpt"/>
</dbReference>
<dbReference type="OrthoDB" id="372508at2759"/>
<accession>A0A813GLK6</accession>
<evidence type="ECO:0000256" key="1">
    <source>
        <dbReference type="ARBA" id="ARBA00022729"/>
    </source>
</evidence>
<keyword evidence="3" id="KW-0325">Glycoprotein</keyword>
<protein>
    <recommendedName>
        <fullName evidence="4">Spondin-like TSP1 domain-containing protein</fullName>
    </recommendedName>
</protein>
<dbReference type="Pfam" id="PF00090">
    <property type="entry name" value="TSP_1"/>
    <property type="match status" value="2"/>
</dbReference>
<keyword evidence="6" id="KW-1185">Reference proteome</keyword>
<keyword evidence="2" id="KW-1015">Disulfide bond</keyword>
<proteinExistence type="predicted"/>
<dbReference type="Gene3D" id="2.20.100.10">
    <property type="entry name" value="Thrombospondin type-1 (TSP1) repeat"/>
    <property type="match status" value="6"/>
</dbReference>
<dbReference type="InterPro" id="IPR036383">
    <property type="entry name" value="TSP1_rpt_sf"/>
</dbReference>
<evidence type="ECO:0000256" key="3">
    <source>
        <dbReference type="ARBA" id="ARBA00023180"/>
    </source>
</evidence>
<dbReference type="InterPro" id="IPR051418">
    <property type="entry name" value="Spondin/Thrombospondin_T1"/>
</dbReference>
<evidence type="ECO:0000313" key="5">
    <source>
        <dbReference type="EMBL" id="CAE8627102.1"/>
    </source>
</evidence>
<evidence type="ECO:0000259" key="4">
    <source>
        <dbReference type="Pfam" id="PF19028"/>
    </source>
</evidence>